<dbReference type="AlphaFoldDB" id="A0A8T0MAK8"/>
<evidence type="ECO:0000313" key="2">
    <source>
        <dbReference type="EMBL" id="KAG2533780.1"/>
    </source>
</evidence>
<name>A0A8T0MAK8_PANVG</name>
<proteinExistence type="predicted"/>
<organism evidence="2 3">
    <name type="scientific">Panicum virgatum</name>
    <name type="common">Blackwell switchgrass</name>
    <dbReference type="NCBI Taxonomy" id="38727"/>
    <lineage>
        <taxon>Eukaryota</taxon>
        <taxon>Viridiplantae</taxon>
        <taxon>Streptophyta</taxon>
        <taxon>Embryophyta</taxon>
        <taxon>Tracheophyta</taxon>
        <taxon>Spermatophyta</taxon>
        <taxon>Magnoliopsida</taxon>
        <taxon>Liliopsida</taxon>
        <taxon>Poales</taxon>
        <taxon>Poaceae</taxon>
        <taxon>PACMAD clade</taxon>
        <taxon>Panicoideae</taxon>
        <taxon>Panicodae</taxon>
        <taxon>Paniceae</taxon>
        <taxon>Panicinae</taxon>
        <taxon>Panicum</taxon>
        <taxon>Panicum sect. Hiantes</taxon>
    </lineage>
</organism>
<comment type="caution">
    <text evidence="2">The sequence shown here is derived from an EMBL/GenBank/DDBJ whole genome shotgun (WGS) entry which is preliminary data.</text>
</comment>
<evidence type="ECO:0000256" key="1">
    <source>
        <dbReference type="SAM" id="MobiDB-lite"/>
    </source>
</evidence>
<protein>
    <submittedName>
        <fullName evidence="2">Uncharacterized protein</fullName>
    </submittedName>
</protein>
<accession>A0A8T0MAK8</accession>
<dbReference type="Proteomes" id="UP000823388">
    <property type="component" value="Chromosome 9N"/>
</dbReference>
<dbReference type="EMBL" id="CM029054">
    <property type="protein sequence ID" value="KAG2533780.1"/>
    <property type="molecule type" value="Genomic_DNA"/>
</dbReference>
<feature type="region of interest" description="Disordered" evidence="1">
    <location>
        <begin position="118"/>
        <end position="163"/>
    </location>
</feature>
<evidence type="ECO:0000313" key="3">
    <source>
        <dbReference type="Proteomes" id="UP000823388"/>
    </source>
</evidence>
<gene>
    <name evidence="2" type="ORF">PVAP13_9NG013500</name>
</gene>
<sequence length="188" mass="20745">MWTIHIDFECVLHYFGLWNIWTGGYCKAGQTTGWSPARFSDLLQRFYLAGRRIDRRGGMERTTRGGQAMCHRDRRQQQSHASIIQVQGMESKRKEASHDSVCSGCRSTRALPLHCSRPASIGDLSDRAPSMDGGHRGAGRRGPTPSSSKQKQSRDGHVADFGDAADESDATPACCLTDDYLLLLCSAP</sequence>
<reference evidence="2" key="1">
    <citation type="submission" date="2020-05" db="EMBL/GenBank/DDBJ databases">
        <title>WGS assembly of Panicum virgatum.</title>
        <authorList>
            <person name="Lovell J.T."/>
            <person name="Jenkins J."/>
            <person name="Shu S."/>
            <person name="Juenger T.E."/>
            <person name="Schmutz J."/>
        </authorList>
    </citation>
    <scope>NUCLEOTIDE SEQUENCE</scope>
    <source>
        <strain evidence="2">AP13</strain>
    </source>
</reference>
<keyword evidence="3" id="KW-1185">Reference proteome</keyword>